<organism evidence="1 2">
    <name type="scientific">Burkholderia contaminans</name>
    <dbReference type="NCBI Taxonomy" id="488447"/>
    <lineage>
        <taxon>Bacteria</taxon>
        <taxon>Pseudomonadati</taxon>
        <taxon>Pseudomonadota</taxon>
        <taxon>Betaproteobacteria</taxon>
        <taxon>Burkholderiales</taxon>
        <taxon>Burkholderiaceae</taxon>
        <taxon>Burkholderia</taxon>
        <taxon>Burkholderia cepacia complex</taxon>
    </lineage>
</organism>
<sequence>MVDCAVGGWLMADSNRPRYAIYYTPPQSDPLTRVAAAWLGRDAFAGAQPAANLALTHGDPGQTSEPRRYGFHATLKAPFRLADGCTACDLEGAMTEFAQDSLKCDIGRLQLGELDRFLALVPINTPRDLMDLAGRVVEVFDGFRAPLDVHDLDRRNIASLDTNERAYLHAWGYPYVLERFRFHMTLTNRLDDACRASMKMTLTSRFEALLDRPYSVDALTLFEQSRPDEDFVVRRRFPLGAPDTSTEARP</sequence>
<dbReference type="AlphaFoldDB" id="A0A3N8PTW6"/>
<dbReference type="Proteomes" id="UP000277921">
    <property type="component" value="Unassembled WGS sequence"/>
</dbReference>
<reference evidence="1 2" key="1">
    <citation type="submission" date="2018-08" db="EMBL/GenBank/DDBJ databases">
        <title>Comparative analysis of Burkholderia isolates from Puerto Rico.</title>
        <authorList>
            <person name="Hall C."/>
            <person name="Sahl J."/>
            <person name="Wagner D."/>
        </authorList>
    </citation>
    <scope>NUCLEOTIDE SEQUENCE [LARGE SCALE GENOMIC DNA]</scope>
    <source>
        <strain evidence="1 2">Bp9025</strain>
    </source>
</reference>
<proteinExistence type="predicted"/>
<dbReference type="NCBIfam" id="TIGR03223">
    <property type="entry name" value="Phn_opern_protn"/>
    <property type="match status" value="1"/>
</dbReference>
<protein>
    <submittedName>
        <fullName evidence="1">DUF1045 domain-containing protein</fullName>
    </submittedName>
</protein>
<dbReference type="EMBL" id="QTQV01000009">
    <property type="protein sequence ID" value="RQT14958.1"/>
    <property type="molecule type" value="Genomic_DNA"/>
</dbReference>
<dbReference type="PIRSF" id="PIRSF033328">
    <property type="entry name" value="Phest_Mll4975"/>
    <property type="match status" value="1"/>
</dbReference>
<dbReference type="Pfam" id="PF06299">
    <property type="entry name" value="DUF1045"/>
    <property type="match status" value="1"/>
</dbReference>
<name>A0A3N8PTW6_9BURK</name>
<comment type="caution">
    <text evidence="1">The sequence shown here is derived from an EMBL/GenBank/DDBJ whole genome shotgun (WGS) entry which is preliminary data.</text>
</comment>
<evidence type="ECO:0000313" key="2">
    <source>
        <dbReference type="Proteomes" id="UP000277921"/>
    </source>
</evidence>
<dbReference type="InterPro" id="IPR009389">
    <property type="entry name" value="DUF1045"/>
</dbReference>
<evidence type="ECO:0000313" key="1">
    <source>
        <dbReference type="EMBL" id="RQT14958.1"/>
    </source>
</evidence>
<gene>
    <name evidence="1" type="ORF">DF051_17580</name>
</gene>
<accession>A0A3N8PTW6</accession>